<dbReference type="KEGG" id="pca:Pcar_2183"/>
<evidence type="ECO:0000256" key="2">
    <source>
        <dbReference type="ARBA" id="ARBA00023015"/>
    </source>
</evidence>
<reference evidence="7" key="1">
    <citation type="submission" date="2005-10" db="EMBL/GenBank/DDBJ databases">
        <title>Complete sequence of Pelobacter carbinolicus DSM 2380.</title>
        <authorList>
            <person name="Copeland A."/>
            <person name="Lucas S."/>
            <person name="Lapidus A."/>
            <person name="Barry K."/>
            <person name="Detter J.C."/>
            <person name="Glavina T."/>
            <person name="Hammon N."/>
            <person name="Israni S."/>
            <person name="Pitluck S."/>
            <person name="Chertkov O."/>
            <person name="Schmutz J."/>
            <person name="Larimer F."/>
            <person name="Land M."/>
            <person name="Kyrpides N."/>
            <person name="Ivanova N."/>
            <person name="Richardson P."/>
        </authorList>
    </citation>
    <scope>NUCLEOTIDE SEQUENCE [LARGE SCALE GENOMIC DNA]</scope>
    <source>
        <strain evidence="7">DSM 2380 / NBRC 103641 / GraBd1</strain>
    </source>
</reference>
<dbReference type="SMART" id="SM00422">
    <property type="entry name" value="HTH_MERR"/>
    <property type="match status" value="1"/>
</dbReference>
<dbReference type="HOGENOM" id="CLU_065103_3_0_7"/>
<feature type="domain" description="HTH merR-type" evidence="5">
    <location>
        <begin position="2"/>
        <end position="71"/>
    </location>
</feature>
<dbReference type="InterPro" id="IPR000551">
    <property type="entry name" value="MerR-type_HTH_dom"/>
</dbReference>
<dbReference type="Pfam" id="PF13411">
    <property type="entry name" value="MerR_1"/>
    <property type="match status" value="1"/>
</dbReference>
<evidence type="ECO:0000313" key="6">
    <source>
        <dbReference type="EMBL" id="ABA89422.1"/>
    </source>
</evidence>
<dbReference type="InterPro" id="IPR047057">
    <property type="entry name" value="MerR_fam"/>
</dbReference>
<keyword evidence="1" id="KW-0678">Repressor</keyword>
<dbReference type="EMBL" id="CP000142">
    <property type="protein sequence ID" value="ABA89422.1"/>
    <property type="molecule type" value="Genomic_DNA"/>
</dbReference>
<dbReference type="STRING" id="338963.Pcar_2183"/>
<dbReference type="Proteomes" id="UP000002534">
    <property type="component" value="Chromosome"/>
</dbReference>
<keyword evidence="2" id="KW-0805">Transcription regulation</keyword>
<dbReference type="GO" id="GO:0003700">
    <property type="term" value="F:DNA-binding transcription factor activity"/>
    <property type="evidence" value="ECO:0007669"/>
    <property type="project" value="InterPro"/>
</dbReference>
<accession>Q3A2I5</accession>
<dbReference type="RefSeq" id="WP_011341936.1">
    <property type="nucleotide sequence ID" value="NC_007498.2"/>
</dbReference>
<dbReference type="GO" id="GO:0003677">
    <property type="term" value="F:DNA binding"/>
    <property type="evidence" value="ECO:0007669"/>
    <property type="project" value="UniProtKB-KW"/>
</dbReference>
<dbReference type="OrthoDB" id="9792348at2"/>
<reference evidence="6 7" key="2">
    <citation type="journal article" date="2012" name="BMC Genomics">
        <title>The genome of Pelobacter carbinolicus reveals surprising metabolic capabilities and physiological features.</title>
        <authorList>
            <person name="Aklujkar M."/>
            <person name="Haveman S.A."/>
            <person name="Didonato R.Jr."/>
            <person name="Chertkov O."/>
            <person name="Han C.S."/>
            <person name="Land M.L."/>
            <person name="Brown P."/>
            <person name="Lovley D.R."/>
        </authorList>
    </citation>
    <scope>NUCLEOTIDE SEQUENCE [LARGE SCALE GENOMIC DNA]</scope>
    <source>
        <strain evidence="7">DSM 2380 / NBRC 103641 / GraBd1</strain>
    </source>
</reference>
<dbReference type="CDD" id="cd00592">
    <property type="entry name" value="HTH_MerR-like"/>
    <property type="match status" value="1"/>
</dbReference>
<dbReference type="PANTHER" id="PTHR30204">
    <property type="entry name" value="REDOX-CYCLING DRUG-SENSING TRANSCRIPTIONAL ACTIVATOR SOXR"/>
    <property type="match status" value="1"/>
</dbReference>
<evidence type="ECO:0000256" key="1">
    <source>
        <dbReference type="ARBA" id="ARBA00022491"/>
    </source>
</evidence>
<keyword evidence="3" id="KW-0238">DNA-binding</keyword>
<evidence type="ECO:0000259" key="5">
    <source>
        <dbReference type="PROSITE" id="PS50937"/>
    </source>
</evidence>
<dbReference type="AlphaFoldDB" id="Q3A2I5"/>
<evidence type="ECO:0000256" key="3">
    <source>
        <dbReference type="ARBA" id="ARBA00023125"/>
    </source>
</evidence>
<gene>
    <name evidence="6" type="ordered locus">Pcar_2183</name>
</gene>
<dbReference type="PROSITE" id="PS00552">
    <property type="entry name" value="HTH_MERR_1"/>
    <property type="match status" value="1"/>
</dbReference>
<keyword evidence="4" id="KW-0804">Transcription</keyword>
<protein>
    <submittedName>
        <fullName evidence="6">Helix-turn-helix transcriptional regulator, MerR family</fullName>
    </submittedName>
</protein>
<dbReference type="PROSITE" id="PS50937">
    <property type="entry name" value="HTH_MERR_2"/>
    <property type="match status" value="1"/>
</dbReference>
<dbReference type="SUPFAM" id="SSF46955">
    <property type="entry name" value="Putative DNA-binding domain"/>
    <property type="match status" value="1"/>
</dbReference>
<evidence type="ECO:0000313" key="7">
    <source>
        <dbReference type="Proteomes" id="UP000002534"/>
    </source>
</evidence>
<dbReference type="InterPro" id="IPR009061">
    <property type="entry name" value="DNA-bd_dom_put_sf"/>
</dbReference>
<name>Q3A2I5_SYNC1</name>
<dbReference type="eggNOG" id="COG0789">
    <property type="taxonomic scope" value="Bacteria"/>
</dbReference>
<proteinExistence type="predicted"/>
<dbReference type="Gene3D" id="1.10.1660.10">
    <property type="match status" value="1"/>
</dbReference>
<dbReference type="PANTHER" id="PTHR30204:SF69">
    <property type="entry name" value="MERR-FAMILY TRANSCRIPTIONAL REGULATOR"/>
    <property type="match status" value="1"/>
</dbReference>
<organism evidence="6 7">
    <name type="scientific">Syntrophotalea carbinolica (strain DSM 2380 / NBRC 103641 / GraBd1)</name>
    <name type="common">Pelobacter carbinolicus</name>
    <dbReference type="NCBI Taxonomy" id="338963"/>
    <lineage>
        <taxon>Bacteria</taxon>
        <taxon>Pseudomonadati</taxon>
        <taxon>Thermodesulfobacteriota</taxon>
        <taxon>Desulfuromonadia</taxon>
        <taxon>Desulfuromonadales</taxon>
        <taxon>Syntrophotaleaceae</taxon>
        <taxon>Syntrophotalea</taxon>
    </lineage>
</organism>
<evidence type="ECO:0000256" key="4">
    <source>
        <dbReference type="ARBA" id="ARBA00023163"/>
    </source>
</evidence>
<sequence length="268" mass="31495">MKYKISEVAKMLGITPEAIRYYEQQNIIKPSKSDSSGYRSYSVWDMHALLHARSYRQYGFTLSETADLINNCDLEDIIGKLQDKTTELEKEAAYALSLVKSIHHMQEIMADAETFIGKYRIEQRPAMYRLDNEDQYVLIKDPQIKKETCRWIEHVPFVFTSARWTKEEYEQGGKKHYFGLCIEEEFADFLPDDLPPYITYLPSRSCVYTVIQSCPSKRLTPQRLQPAIAYMREQGMSLTGDIISRVVNYRKTTDEYVNYHQVWLPFEE</sequence>
<keyword evidence="7" id="KW-1185">Reference proteome</keyword>